<reference evidence="9" key="1">
    <citation type="submission" date="2020-02" db="EMBL/GenBank/DDBJ databases">
        <authorList>
            <person name="Scholz U."/>
            <person name="Mascher M."/>
            <person name="Fiebig A."/>
        </authorList>
    </citation>
    <scope>NUCLEOTIDE SEQUENCE</scope>
</reference>
<dbReference type="InterPro" id="IPR001750">
    <property type="entry name" value="ND/Mrp_TM"/>
</dbReference>
<dbReference type="PANTHER" id="PTHR43507">
    <property type="entry name" value="NADH-UBIQUINONE OXIDOREDUCTASE CHAIN 4"/>
    <property type="match status" value="1"/>
</dbReference>
<feature type="transmembrane region" description="Helical" evidence="7">
    <location>
        <begin position="53"/>
        <end position="71"/>
    </location>
</feature>
<evidence type="ECO:0000256" key="7">
    <source>
        <dbReference type="SAM" id="Phobius"/>
    </source>
</evidence>
<dbReference type="EMBL" id="LR746275">
    <property type="protein sequence ID" value="CAA7406193.1"/>
    <property type="molecule type" value="Genomic_DNA"/>
</dbReference>
<dbReference type="PANTHER" id="PTHR43507:SF1">
    <property type="entry name" value="NADH-UBIQUINONE OXIDOREDUCTASE CHAIN 4"/>
    <property type="match status" value="1"/>
</dbReference>
<dbReference type="GO" id="GO:0003954">
    <property type="term" value="F:NADH dehydrogenase activity"/>
    <property type="evidence" value="ECO:0007669"/>
    <property type="project" value="TreeGrafter"/>
</dbReference>
<dbReference type="AlphaFoldDB" id="A0A7I8L841"/>
<keyword evidence="5" id="KW-0830">Ubiquinone</keyword>
<evidence type="ECO:0000256" key="2">
    <source>
        <dbReference type="ARBA" id="ARBA00021006"/>
    </source>
</evidence>
<dbReference type="GO" id="GO:0009536">
    <property type="term" value="C:plastid"/>
    <property type="evidence" value="ECO:0007669"/>
    <property type="project" value="UniProtKB-ARBA"/>
</dbReference>
<feature type="domain" description="NADH:quinone oxidoreductase/Mrp antiporter transmembrane" evidence="8">
    <location>
        <begin position="98"/>
        <end position="168"/>
    </location>
</feature>
<dbReference type="Proteomes" id="UP000663760">
    <property type="component" value="Chromosome 12"/>
</dbReference>
<evidence type="ECO:0000259" key="8">
    <source>
        <dbReference type="Pfam" id="PF00361"/>
    </source>
</evidence>
<evidence type="ECO:0000256" key="5">
    <source>
        <dbReference type="ARBA" id="ARBA00023075"/>
    </source>
</evidence>
<keyword evidence="7" id="KW-0812">Transmembrane</keyword>
<organism evidence="9 10">
    <name type="scientific">Spirodela intermedia</name>
    <name type="common">Intermediate duckweed</name>
    <dbReference type="NCBI Taxonomy" id="51605"/>
    <lineage>
        <taxon>Eukaryota</taxon>
        <taxon>Viridiplantae</taxon>
        <taxon>Streptophyta</taxon>
        <taxon>Embryophyta</taxon>
        <taxon>Tracheophyta</taxon>
        <taxon>Spermatophyta</taxon>
        <taxon>Magnoliopsida</taxon>
        <taxon>Liliopsida</taxon>
        <taxon>Araceae</taxon>
        <taxon>Lemnoideae</taxon>
        <taxon>Spirodela</taxon>
    </lineage>
</organism>
<protein>
    <recommendedName>
        <fullName evidence="2">NADH-ubiquinone oxidoreductase chain 4</fullName>
        <ecNumber evidence="1">7.1.1.2</ecNumber>
    </recommendedName>
    <alternativeName>
        <fullName evidence="6">NADH dehydrogenase subunit 4</fullName>
    </alternativeName>
</protein>
<dbReference type="GO" id="GO:0015990">
    <property type="term" value="P:electron transport coupled proton transport"/>
    <property type="evidence" value="ECO:0007669"/>
    <property type="project" value="TreeGrafter"/>
</dbReference>
<evidence type="ECO:0000313" key="9">
    <source>
        <dbReference type="EMBL" id="CAA7406193.1"/>
    </source>
</evidence>
<dbReference type="Pfam" id="PF00361">
    <property type="entry name" value="Proton_antipo_M"/>
    <property type="match status" value="1"/>
</dbReference>
<proteinExistence type="predicted"/>
<evidence type="ECO:0000256" key="3">
    <source>
        <dbReference type="ARBA" id="ARBA00022967"/>
    </source>
</evidence>
<keyword evidence="7" id="KW-0472">Membrane</keyword>
<keyword evidence="10" id="KW-1185">Reference proteome</keyword>
<evidence type="ECO:0000256" key="4">
    <source>
        <dbReference type="ARBA" id="ARBA00023027"/>
    </source>
</evidence>
<evidence type="ECO:0000256" key="1">
    <source>
        <dbReference type="ARBA" id="ARBA00012944"/>
    </source>
</evidence>
<dbReference type="GO" id="GO:0048039">
    <property type="term" value="F:ubiquinone binding"/>
    <property type="evidence" value="ECO:0007669"/>
    <property type="project" value="TreeGrafter"/>
</dbReference>
<gene>
    <name evidence="9" type="ORF">SI8410_12016871</name>
</gene>
<dbReference type="OrthoDB" id="775484at2759"/>
<name>A0A7I8L841_SPIIN</name>
<dbReference type="EC" id="7.1.1.2" evidence="1"/>
<keyword evidence="7" id="KW-1133">Transmembrane helix</keyword>
<dbReference type="InterPro" id="IPR003918">
    <property type="entry name" value="NADH_UbQ_OxRdtase"/>
</dbReference>
<accession>A0A7I8L841</accession>
<evidence type="ECO:0000256" key="6">
    <source>
        <dbReference type="ARBA" id="ARBA00031025"/>
    </source>
</evidence>
<keyword evidence="4" id="KW-0520">NAD</keyword>
<dbReference type="GO" id="GO:0042773">
    <property type="term" value="P:ATP synthesis coupled electron transport"/>
    <property type="evidence" value="ECO:0007669"/>
    <property type="project" value="InterPro"/>
</dbReference>
<feature type="transmembrane region" description="Helical" evidence="7">
    <location>
        <begin position="162"/>
        <end position="182"/>
    </location>
</feature>
<evidence type="ECO:0000313" key="10">
    <source>
        <dbReference type="Proteomes" id="UP000663760"/>
    </source>
</evidence>
<dbReference type="GO" id="GO:0008137">
    <property type="term" value="F:NADH dehydrogenase (ubiquinone) activity"/>
    <property type="evidence" value="ECO:0007669"/>
    <property type="project" value="UniProtKB-EC"/>
</dbReference>
<sequence length="230" mass="25467">MTAASQRSLRYGELLPLCLRRGRGKLGPTYPDRTPTREQLIGSILYCRDERAALLYVIVVCHVVTILYGSGGNRRTPIRGGWGGNIWLYRTYRELEPFFCVAVLYERHKTRLARHCGGSVSTMPNLSTISFSSTLANMSSPGTRSFVGEFPILVGAFQRNSLVVTLAALGMILGAAYSLWLYNRAVSGNLKPDFLHKFSYPNSRELSIFLPFIVGGATVRDGLRPGIFPA</sequence>
<keyword evidence="3" id="KW-1278">Translocase</keyword>